<evidence type="ECO:0000256" key="1">
    <source>
        <dbReference type="SAM" id="MobiDB-lite"/>
    </source>
</evidence>
<accession>A0A8J3JNQ3</accession>
<feature type="compositionally biased region" description="Low complexity" evidence="1">
    <location>
        <begin position="397"/>
        <end position="406"/>
    </location>
</feature>
<gene>
    <name evidence="2" type="ORF">Cch02nite_17850</name>
</gene>
<feature type="region of interest" description="Disordered" evidence="1">
    <location>
        <begin position="359"/>
        <end position="421"/>
    </location>
</feature>
<dbReference type="Proteomes" id="UP000619293">
    <property type="component" value="Unassembled WGS sequence"/>
</dbReference>
<organism evidence="2 3">
    <name type="scientific">Catellatospora chokoriensis</name>
    <dbReference type="NCBI Taxonomy" id="310353"/>
    <lineage>
        <taxon>Bacteria</taxon>
        <taxon>Bacillati</taxon>
        <taxon>Actinomycetota</taxon>
        <taxon>Actinomycetes</taxon>
        <taxon>Micromonosporales</taxon>
        <taxon>Micromonosporaceae</taxon>
        <taxon>Catellatospora</taxon>
    </lineage>
</organism>
<dbReference type="EMBL" id="BONG01000008">
    <property type="protein sequence ID" value="GIF88341.1"/>
    <property type="molecule type" value="Genomic_DNA"/>
</dbReference>
<evidence type="ECO:0008006" key="4">
    <source>
        <dbReference type="Google" id="ProtNLM"/>
    </source>
</evidence>
<protein>
    <recommendedName>
        <fullName evidence="4">PPE family protein</fullName>
    </recommendedName>
</protein>
<reference evidence="2 3" key="1">
    <citation type="submission" date="2021-01" db="EMBL/GenBank/DDBJ databases">
        <title>Whole genome shotgun sequence of Catellatospora chokoriensis NBRC 107358.</title>
        <authorList>
            <person name="Komaki H."/>
            <person name="Tamura T."/>
        </authorList>
    </citation>
    <scope>NUCLEOTIDE SEQUENCE [LARGE SCALE GENOMIC DNA]</scope>
    <source>
        <strain evidence="2 3">NBRC 107358</strain>
    </source>
</reference>
<name>A0A8J3JNQ3_9ACTN</name>
<dbReference type="AlphaFoldDB" id="A0A8J3JNQ3"/>
<comment type="caution">
    <text evidence="2">The sequence shown here is derived from an EMBL/GenBank/DDBJ whole genome shotgun (WGS) entry which is preliminary data.</text>
</comment>
<dbReference type="RefSeq" id="WP_191843350.1">
    <property type="nucleotide sequence ID" value="NZ_BAAALB010000002.1"/>
</dbReference>
<sequence>MGIPPEDRAPAGTNWYDKSMQQMWDLTAGRQLEPHYTQAAGWKRAGELAYLHKSRLQTYREKLAQAWPPESSDAAKAYLAKLDELIVAVEDVARVSTQNHQYSRDIPAAFYEAERKLQPIRDDYNRIDRAVRNGEPVALPSGQTPEKYLQGKLNEARDVMRGLSADLSLVRVSMAPPRPYLPPVGYRGERETDYGGVVPPVIPPVMPYGGAVAPTPTVSGATLTPVPVATGPDLAGLAPAPTTPTPTIPGVPGPVTPGGTPPVGGQPPLGVIGAPPPVPGLPGVGRGVPGNPVIGGLGPNAGAPRAMPAGGVIGGAPGGGMGARAGAAGARTNPVGGMIGGPGGAGGVGGRGAAGTVSGRGANGFGAPMGGAPGTGRRRDENDPDFDPDTLWAVDSGGAPVLDAPDAPGPVDPGPAIGLAR</sequence>
<proteinExistence type="predicted"/>
<evidence type="ECO:0000313" key="2">
    <source>
        <dbReference type="EMBL" id="GIF88341.1"/>
    </source>
</evidence>
<keyword evidence="3" id="KW-1185">Reference proteome</keyword>
<feature type="compositionally biased region" description="Gly residues" evidence="1">
    <location>
        <begin position="361"/>
        <end position="374"/>
    </location>
</feature>
<evidence type="ECO:0000313" key="3">
    <source>
        <dbReference type="Proteomes" id="UP000619293"/>
    </source>
</evidence>